<evidence type="ECO:0000313" key="3">
    <source>
        <dbReference type="EMBL" id="KIW39786.1"/>
    </source>
</evidence>
<comment type="similarity">
    <text evidence="1">Belongs to the glycosyltransferase 32 family.</text>
</comment>
<protein>
    <recommendedName>
        <fullName evidence="5">Glycosyl transferase</fullName>
    </recommendedName>
</protein>
<dbReference type="GeneID" id="27360445"/>
<dbReference type="OrthoDB" id="1577640at2759"/>
<dbReference type="GO" id="GO:0000136">
    <property type="term" value="C:mannan polymerase complex"/>
    <property type="evidence" value="ECO:0007669"/>
    <property type="project" value="TreeGrafter"/>
</dbReference>
<dbReference type="SUPFAM" id="SSF53448">
    <property type="entry name" value="Nucleotide-diphospho-sugar transferases"/>
    <property type="match status" value="1"/>
</dbReference>
<dbReference type="GO" id="GO:0000009">
    <property type="term" value="F:alpha-1,6-mannosyltransferase activity"/>
    <property type="evidence" value="ECO:0007669"/>
    <property type="project" value="InterPro"/>
</dbReference>
<dbReference type="InterPro" id="IPR007577">
    <property type="entry name" value="GlycoTrfase_DXD_sugar-bd_CS"/>
</dbReference>
<dbReference type="Pfam" id="PF04488">
    <property type="entry name" value="Gly_transf_sug"/>
    <property type="match status" value="1"/>
</dbReference>
<dbReference type="VEuPathDB" id="FungiDB:PV06_08371"/>
<reference evidence="3 4" key="1">
    <citation type="submission" date="2015-01" db="EMBL/GenBank/DDBJ databases">
        <title>The Genome Sequence of Exophiala oligosperma CBS72588.</title>
        <authorList>
            <consortium name="The Broad Institute Genomics Platform"/>
            <person name="Cuomo C."/>
            <person name="de Hoog S."/>
            <person name="Gorbushina A."/>
            <person name="Stielow B."/>
            <person name="Teixiera M."/>
            <person name="Abouelleil A."/>
            <person name="Chapman S.B."/>
            <person name="Priest M."/>
            <person name="Young S.K."/>
            <person name="Wortman J."/>
            <person name="Nusbaum C."/>
            <person name="Birren B."/>
        </authorList>
    </citation>
    <scope>NUCLEOTIDE SEQUENCE [LARGE SCALE GENOMIC DNA]</scope>
    <source>
        <strain evidence="3 4">CBS 72588</strain>
    </source>
</reference>
<keyword evidence="2" id="KW-0812">Transmembrane</keyword>
<dbReference type="PANTHER" id="PTHR31834">
    <property type="entry name" value="INITIATION-SPECIFIC ALPHA-1,6-MANNOSYLTRANSFERASE"/>
    <property type="match status" value="1"/>
</dbReference>
<sequence length="414" mass="46937">MRVACLSSRRIFPSVLFSIFFFWYFLPVRNHGPRKVTSAQLQQDHPLLYKHVHSFNGTGGTWYIPPHWLPAPNIQPENIVDAALLASHAANASKHRKMHNSAIPLILHQTWKTRYANKWSDLLRNSVESWLQHVVRDEMAYFFWEDDGIMQFLHEFEPDFVETFVNLPANVERTDIFRILVVKWFGGVYADIDTQPLRQPKYWVTPDDVAPWTDPMTNKTFNSTTPVGLIFGLEADCPPMSDDYWRMGYTFPLQLTQWALASAPAHPVLLHFMDILTHWLGEIAAQNNGTITTPSAIKQLHHIGPLALTGPQAVTIATKSWLKGQAGLRWNALTGLDDGGRSKLVEDVLILPITGFSPGRGRYGNMGSKPVTDPAARVWHRAQGSWRSFDAVAEFGKVCRSLFGLCKHWSKGQD</sequence>
<dbReference type="GO" id="GO:0006487">
    <property type="term" value="P:protein N-linked glycosylation"/>
    <property type="evidence" value="ECO:0007669"/>
    <property type="project" value="TreeGrafter"/>
</dbReference>
<dbReference type="EMBL" id="KN847339">
    <property type="protein sequence ID" value="KIW39786.1"/>
    <property type="molecule type" value="Genomic_DNA"/>
</dbReference>
<name>A0A0D2AHZ8_9EURO</name>
<keyword evidence="4" id="KW-1185">Reference proteome</keyword>
<keyword evidence="2" id="KW-1133">Transmembrane helix</keyword>
<evidence type="ECO:0000313" key="4">
    <source>
        <dbReference type="Proteomes" id="UP000053342"/>
    </source>
</evidence>
<keyword evidence="2" id="KW-0472">Membrane</keyword>
<dbReference type="STRING" id="215243.A0A0D2AHZ8"/>
<proteinExistence type="inferred from homology"/>
<dbReference type="AlphaFoldDB" id="A0A0D2AHZ8"/>
<dbReference type="RefSeq" id="XP_016260002.1">
    <property type="nucleotide sequence ID" value="XM_016409694.1"/>
</dbReference>
<dbReference type="PANTHER" id="PTHR31834:SF10">
    <property type="entry name" value="TRANSFERASE, PUTATIVE (AFU_ORTHOLOGUE AFUA_8G02040)-RELATED"/>
    <property type="match status" value="1"/>
</dbReference>
<evidence type="ECO:0008006" key="5">
    <source>
        <dbReference type="Google" id="ProtNLM"/>
    </source>
</evidence>
<evidence type="ECO:0000256" key="1">
    <source>
        <dbReference type="ARBA" id="ARBA00009003"/>
    </source>
</evidence>
<gene>
    <name evidence="3" type="ORF">PV06_08371</name>
</gene>
<dbReference type="InterPro" id="IPR029044">
    <property type="entry name" value="Nucleotide-diphossugar_trans"/>
</dbReference>
<evidence type="ECO:0000256" key="2">
    <source>
        <dbReference type="SAM" id="Phobius"/>
    </source>
</evidence>
<accession>A0A0D2AHZ8</accession>
<dbReference type="InterPro" id="IPR039367">
    <property type="entry name" value="Och1-like"/>
</dbReference>
<feature type="transmembrane region" description="Helical" evidence="2">
    <location>
        <begin position="12"/>
        <end position="28"/>
    </location>
</feature>
<dbReference type="Proteomes" id="UP000053342">
    <property type="component" value="Unassembled WGS sequence"/>
</dbReference>
<organism evidence="3 4">
    <name type="scientific">Exophiala oligosperma</name>
    <dbReference type="NCBI Taxonomy" id="215243"/>
    <lineage>
        <taxon>Eukaryota</taxon>
        <taxon>Fungi</taxon>
        <taxon>Dikarya</taxon>
        <taxon>Ascomycota</taxon>
        <taxon>Pezizomycotina</taxon>
        <taxon>Eurotiomycetes</taxon>
        <taxon>Chaetothyriomycetidae</taxon>
        <taxon>Chaetothyriales</taxon>
        <taxon>Herpotrichiellaceae</taxon>
        <taxon>Exophiala</taxon>
    </lineage>
</organism>
<dbReference type="Gene3D" id="3.90.550.20">
    <property type="match status" value="1"/>
</dbReference>